<name>A0A1X7CDB4_9BACT</name>
<protein>
    <submittedName>
        <fullName evidence="2">HD domain-containing protein</fullName>
    </submittedName>
</protein>
<organism evidence="2 3">
    <name type="scientific">Desulfovibrio gilichinskyi</name>
    <dbReference type="NCBI Taxonomy" id="1519643"/>
    <lineage>
        <taxon>Bacteria</taxon>
        <taxon>Pseudomonadati</taxon>
        <taxon>Thermodesulfobacteriota</taxon>
        <taxon>Desulfovibrionia</taxon>
        <taxon>Desulfovibrionales</taxon>
        <taxon>Desulfovibrionaceae</taxon>
        <taxon>Desulfovibrio</taxon>
    </lineage>
</organism>
<dbReference type="SMART" id="SM00471">
    <property type="entry name" value="HDc"/>
    <property type="match status" value="1"/>
</dbReference>
<proteinExistence type="predicted"/>
<sequence>MRDVIDLVGAKTEEIKNGYDIVHETVHQFAESLGNAIDAKDTCTSSHSDEVAVISKALGVQIRLNPDECRALHIAGHLHDIGKIGIPDSILKKKGKLTDEEYEVVKKHPVIGAGIVGPVSVFSGENGIAKMILHHHERFDGKGYPAGLKGHDIPFGARIIAVADTLSAIMQDRPYRQAMSFNHALEEIERCSETQFDPVVVNALIEIADDVQKYLSDMKSYNEEDLIIKDA</sequence>
<dbReference type="STRING" id="1519643.SAMN06295933_0720"/>
<dbReference type="Gene3D" id="1.10.3210.10">
    <property type="entry name" value="Hypothetical protein af1432"/>
    <property type="match status" value="1"/>
</dbReference>
<dbReference type="InterPro" id="IPR003607">
    <property type="entry name" value="HD/PDEase_dom"/>
</dbReference>
<dbReference type="CDD" id="cd00077">
    <property type="entry name" value="HDc"/>
    <property type="match status" value="1"/>
</dbReference>
<gene>
    <name evidence="2" type="ORF">SAMN06295933_0720</name>
</gene>
<dbReference type="OrthoDB" id="9769359at2"/>
<dbReference type="RefSeq" id="WP_085098376.1">
    <property type="nucleotide sequence ID" value="NZ_FWZU01000001.1"/>
</dbReference>
<dbReference type="InterPro" id="IPR037522">
    <property type="entry name" value="HD_GYP_dom"/>
</dbReference>
<dbReference type="Pfam" id="PF13487">
    <property type="entry name" value="HD_5"/>
    <property type="match status" value="1"/>
</dbReference>
<feature type="domain" description="HD-GYP" evidence="1">
    <location>
        <begin position="22"/>
        <end position="220"/>
    </location>
</feature>
<reference evidence="3" key="1">
    <citation type="submission" date="2017-04" db="EMBL/GenBank/DDBJ databases">
        <authorList>
            <person name="Varghese N."/>
            <person name="Submissions S."/>
        </authorList>
    </citation>
    <scope>NUCLEOTIDE SEQUENCE [LARGE SCALE GENOMIC DNA]</scope>
    <source>
        <strain evidence="3">K3S</strain>
    </source>
</reference>
<dbReference type="PANTHER" id="PTHR45228:SF4">
    <property type="entry name" value="LIPOPROTEIN"/>
    <property type="match status" value="1"/>
</dbReference>
<evidence type="ECO:0000313" key="2">
    <source>
        <dbReference type="EMBL" id="SME94706.1"/>
    </source>
</evidence>
<dbReference type="SUPFAM" id="SSF109604">
    <property type="entry name" value="HD-domain/PDEase-like"/>
    <property type="match status" value="1"/>
</dbReference>
<evidence type="ECO:0000313" key="3">
    <source>
        <dbReference type="Proteomes" id="UP000192906"/>
    </source>
</evidence>
<accession>A0A1X7CDB4</accession>
<keyword evidence="3" id="KW-1185">Reference proteome</keyword>
<dbReference type="Proteomes" id="UP000192906">
    <property type="component" value="Unassembled WGS sequence"/>
</dbReference>
<dbReference type="PROSITE" id="PS51832">
    <property type="entry name" value="HD_GYP"/>
    <property type="match status" value="1"/>
</dbReference>
<dbReference type="EMBL" id="FWZU01000001">
    <property type="protein sequence ID" value="SME94706.1"/>
    <property type="molecule type" value="Genomic_DNA"/>
</dbReference>
<dbReference type="InterPro" id="IPR052020">
    <property type="entry name" value="Cyclic_di-GMP/3'3'-cGAMP_PDE"/>
</dbReference>
<dbReference type="AlphaFoldDB" id="A0A1X7CDB4"/>
<dbReference type="PANTHER" id="PTHR45228">
    <property type="entry name" value="CYCLIC DI-GMP PHOSPHODIESTERASE TM_0186-RELATED"/>
    <property type="match status" value="1"/>
</dbReference>
<evidence type="ECO:0000259" key="1">
    <source>
        <dbReference type="PROSITE" id="PS51832"/>
    </source>
</evidence>